<reference evidence="3 5" key="1">
    <citation type="journal article" date="2013" name="J. Virol.">
        <title>Comparative genomics of carp herpesviruses.</title>
        <authorList>
            <person name="Davison A.J."/>
            <person name="Kurobe T."/>
            <person name="Gatherer D."/>
            <person name="Cunningham C."/>
            <person name="Korf I."/>
            <person name="Fukuda H."/>
            <person name="Hedrick R.P."/>
            <person name="Waltzek T.B."/>
        </authorList>
    </citation>
    <scope>NUCLEOTIDE SEQUENCE [LARGE SCALE GENOMIC DNA]</scope>
    <source>
        <strain evidence="3">ST-J1</strain>
    </source>
</reference>
<dbReference type="GO" id="GO:0008233">
    <property type="term" value="F:peptidase activity"/>
    <property type="evidence" value="ECO:0007669"/>
    <property type="project" value="UniProtKB-KW"/>
</dbReference>
<dbReference type="Proteomes" id="UP000101183">
    <property type="component" value="Segment"/>
</dbReference>
<dbReference type="EMBL" id="MN593216">
    <property type="protein sequence ID" value="QIV66894.1"/>
    <property type="molecule type" value="Genomic_DNA"/>
</dbReference>
<feature type="region of interest" description="Disordered" evidence="1">
    <location>
        <begin position="476"/>
        <end position="510"/>
    </location>
</feature>
<gene>
    <name evidence="3" type="ORF">CyHV2_ORF78</name>
</gene>
<evidence type="ECO:0000256" key="1">
    <source>
        <dbReference type="SAM" id="MobiDB-lite"/>
    </source>
</evidence>
<keyword evidence="3" id="KW-0645">Protease</keyword>
<feature type="domain" description="ORF28 N-terminal" evidence="2">
    <location>
        <begin position="34"/>
        <end position="260"/>
    </location>
</feature>
<reference evidence="4" key="2">
    <citation type="submission" date="2019-10" db="EMBL/GenBank/DDBJ databases">
        <title>The complete genome of Cyprinid herpesvirus 2, a new strain isolated from Allogynogenetic crucian carp.</title>
        <authorList>
            <person name="Jiang Y."/>
            <person name="Wang H."/>
            <person name="Lu L."/>
        </authorList>
    </citation>
    <scope>NUCLEOTIDE SEQUENCE</scope>
    <source>
        <strain evidence="4">YC-01</strain>
    </source>
</reference>
<dbReference type="EMBL" id="JQ815364">
    <property type="protein sequence ID" value="AFJ20508.1"/>
    <property type="molecule type" value="Genomic_DNA"/>
</dbReference>
<dbReference type="OrthoDB" id="8180at10239"/>
<organism evidence="3 5">
    <name type="scientific">Cyprinid herpesvirus 2</name>
    <name type="common">CyHV-2</name>
    <dbReference type="NCBI Taxonomy" id="317878"/>
    <lineage>
        <taxon>Viruses</taxon>
        <taxon>Duplodnaviria</taxon>
        <taxon>Heunggongvirae</taxon>
        <taxon>Peploviricota</taxon>
        <taxon>Herviviricetes</taxon>
        <taxon>Herpesvirales</taxon>
        <taxon>Alloherpesviridae</taxon>
        <taxon>Cyvirus</taxon>
        <taxon>Cyvirus cyprinidallo2</taxon>
    </lineage>
</organism>
<keyword evidence="5" id="KW-1185">Reference proteome</keyword>
<evidence type="ECO:0000313" key="4">
    <source>
        <dbReference type="EMBL" id="QIV66894.1"/>
    </source>
</evidence>
<protein>
    <submittedName>
        <fullName evidence="3">Putative capsid maturation protease</fullName>
    </submittedName>
</protein>
<dbReference type="RefSeq" id="YP_007003897.1">
    <property type="nucleotide sequence ID" value="NC_019495.1"/>
</dbReference>
<dbReference type="GeneID" id="14011316"/>
<evidence type="ECO:0000259" key="2">
    <source>
        <dbReference type="Pfam" id="PF25720"/>
    </source>
</evidence>
<dbReference type="InterPro" id="IPR057863">
    <property type="entry name" value="ORF28_N"/>
</dbReference>
<feature type="compositionally biased region" description="Polar residues" evidence="1">
    <location>
        <begin position="337"/>
        <end position="351"/>
    </location>
</feature>
<proteinExistence type="predicted"/>
<keyword evidence="3" id="KW-0378">Hydrolase</keyword>
<feature type="region of interest" description="Disordered" evidence="1">
    <location>
        <begin position="334"/>
        <end position="379"/>
    </location>
</feature>
<dbReference type="KEGG" id="vg:14011316"/>
<feature type="compositionally biased region" description="Basic and acidic residues" evidence="1">
    <location>
        <begin position="353"/>
        <end position="365"/>
    </location>
</feature>
<accession>K7PC02</accession>
<name>K7PC02_CYHV2</name>
<evidence type="ECO:0000313" key="3">
    <source>
        <dbReference type="EMBL" id="AFJ20508.1"/>
    </source>
</evidence>
<dbReference type="Pfam" id="PF25720">
    <property type="entry name" value="Herpes_ORF28"/>
    <property type="match status" value="1"/>
</dbReference>
<dbReference type="GO" id="GO:0006508">
    <property type="term" value="P:proteolysis"/>
    <property type="evidence" value="ECO:0007669"/>
    <property type="project" value="UniProtKB-KW"/>
</dbReference>
<dbReference type="SMR" id="K7PC02"/>
<sequence>MGPHLRSRPHTGRLLTESQAGSMLRFWGRRPDGSVLILRNGALIETLDDDPSSYFRTLPKTLHQDDLVPIYCDRCLPYTRPWSDAPNCFEDVLPDHGYTVIGTAGVFSRTVSETRGMEQTSKYYHLPLKDLELFTHTQASNKVLLVHSDIPIGKIICYWHVHDPENNHCAVNAFLILTDQSLQSIFTRCKGLSWTTTSVIASEISLVGVPGRAASLIHKTHRLSEATRGDCEISRQPLPHLKTLGYGGQLSKRAAATVMASLSESELKKLSENPEDQRKEWRQMVEMLMGQLDLLYEATIAKGDENDVPASKRYLTEGRELFNKLHELKAHLEKLESSATEQDATTNNSTPGPKEDSQTKPEGVEVKTPAPAPPDHTLQKSLDVSHTSVVVVPPSANANVVPPSAATNVVPPSANVVPPEMASNTNDIRDVIQKALADVLKPHVPVAAPPPPQTGMKDFLEMFKLVQQLQQPAAAASVAQPAQTPVTHQQYRDDDGLSASSSSRGNKRRMELTDDDFKLFKKLREQDEQSRVEKERTALKEQLKKEMMAEFAQTSGATTAAASTSGAAPAQTTDVKQLVADAIKETLAALQQQAAVLPAPAPVQQQQQQSTQQAVQQQLPISTQVANLAAATGRTPSAAAVLQSAINNVHEASTNLLPSGLNLGVAGVPVAQASTLVEAQQQQQPTLVSVSAGLTVPAAGSAPAALSSDAQKMLALMMDH</sequence>
<evidence type="ECO:0000313" key="5">
    <source>
        <dbReference type="Proteomes" id="UP000101183"/>
    </source>
</evidence>